<evidence type="ECO:0000313" key="2">
    <source>
        <dbReference type="Proteomes" id="UP000762676"/>
    </source>
</evidence>
<comment type="caution">
    <text evidence="1">The sequence shown here is derived from an EMBL/GenBank/DDBJ whole genome shotgun (WGS) entry which is preliminary data.</text>
</comment>
<name>A0AAV4GR18_9GAST</name>
<gene>
    <name evidence="1" type="ORF">ElyMa_004246100</name>
</gene>
<accession>A0AAV4GR18</accession>
<organism evidence="1 2">
    <name type="scientific">Elysia marginata</name>
    <dbReference type="NCBI Taxonomy" id="1093978"/>
    <lineage>
        <taxon>Eukaryota</taxon>
        <taxon>Metazoa</taxon>
        <taxon>Spiralia</taxon>
        <taxon>Lophotrochozoa</taxon>
        <taxon>Mollusca</taxon>
        <taxon>Gastropoda</taxon>
        <taxon>Heterobranchia</taxon>
        <taxon>Euthyneura</taxon>
        <taxon>Panpulmonata</taxon>
        <taxon>Sacoglossa</taxon>
        <taxon>Placobranchoidea</taxon>
        <taxon>Plakobranchidae</taxon>
        <taxon>Elysia</taxon>
    </lineage>
</organism>
<proteinExistence type="predicted"/>
<evidence type="ECO:0000313" key="1">
    <source>
        <dbReference type="EMBL" id="GFR88238.1"/>
    </source>
</evidence>
<dbReference type="AlphaFoldDB" id="A0AAV4GR18"/>
<dbReference type="EMBL" id="BMAT01008563">
    <property type="protein sequence ID" value="GFR88238.1"/>
    <property type="molecule type" value="Genomic_DNA"/>
</dbReference>
<dbReference type="Proteomes" id="UP000762676">
    <property type="component" value="Unassembled WGS sequence"/>
</dbReference>
<protein>
    <submittedName>
        <fullName evidence="1">Uncharacterized protein</fullName>
    </submittedName>
</protein>
<keyword evidence="2" id="KW-1185">Reference proteome</keyword>
<reference evidence="1 2" key="1">
    <citation type="journal article" date="2021" name="Elife">
        <title>Chloroplast acquisition without the gene transfer in kleptoplastic sea slugs, Plakobranchus ocellatus.</title>
        <authorList>
            <person name="Maeda T."/>
            <person name="Takahashi S."/>
            <person name="Yoshida T."/>
            <person name="Shimamura S."/>
            <person name="Takaki Y."/>
            <person name="Nagai Y."/>
            <person name="Toyoda A."/>
            <person name="Suzuki Y."/>
            <person name="Arimoto A."/>
            <person name="Ishii H."/>
            <person name="Satoh N."/>
            <person name="Nishiyama T."/>
            <person name="Hasebe M."/>
            <person name="Maruyama T."/>
            <person name="Minagawa J."/>
            <person name="Obokata J."/>
            <person name="Shigenobu S."/>
        </authorList>
    </citation>
    <scope>NUCLEOTIDE SEQUENCE [LARGE SCALE GENOMIC DNA]</scope>
</reference>
<sequence length="94" mass="10350">MVHVTDAFHRGRKKFQIRSVDTDVTVLAVSAVSELGGGLELWVAFGTGKDFRLIAAHEIAESLGPMRSYALPMFHSLTGCNTTSCFQHIERRTA</sequence>